<dbReference type="InterPro" id="IPR022062">
    <property type="entry name" value="DUF3618"/>
</dbReference>
<reference evidence="1 2" key="1">
    <citation type="submission" date="2019-02" db="EMBL/GenBank/DDBJ databases">
        <title>Polymorphobacter sp. isolated from the lake at the Tibet of China.</title>
        <authorList>
            <person name="Li A."/>
        </authorList>
    </citation>
    <scope>NUCLEOTIDE SEQUENCE [LARGE SCALE GENOMIC DNA]</scope>
    <source>
        <strain evidence="1 2">DJ1R-1</strain>
    </source>
</reference>
<protein>
    <submittedName>
        <fullName evidence="1">DUF3618 domain-containing protein</fullName>
    </submittedName>
</protein>
<dbReference type="Pfam" id="PF12277">
    <property type="entry name" value="DUF3618"/>
    <property type="match status" value="1"/>
</dbReference>
<evidence type="ECO:0000313" key="2">
    <source>
        <dbReference type="Proteomes" id="UP000297737"/>
    </source>
</evidence>
<accession>A0A4Y9ESF5</accession>
<evidence type="ECO:0000313" key="1">
    <source>
        <dbReference type="EMBL" id="TFU06565.1"/>
    </source>
</evidence>
<name>A0A4Y9ESF5_9SPHN</name>
<sequence>MTDNSNRSVESYAADVEATRARIAATIDTLQDRLQPRVLATQAVESLAQTALTAFAGSGTAMLALTRKLLRDHPVATAAAGLGIGVALIARNRLSHAEVNVGDDYEPYSDFDDEPALRLVDNVQTEASGAVEENPLAAVLAGLAAGALLGALFPETRAENKLIGRHSDKVSTAARAAARAARAELLSRDAA</sequence>
<keyword evidence="2" id="KW-1185">Reference proteome</keyword>
<proteinExistence type="predicted"/>
<dbReference type="EMBL" id="SIHO01000001">
    <property type="protein sequence ID" value="TFU06565.1"/>
    <property type="molecule type" value="Genomic_DNA"/>
</dbReference>
<gene>
    <name evidence="1" type="ORF">EUV02_06205</name>
</gene>
<dbReference type="RefSeq" id="WP_135245289.1">
    <property type="nucleotide sequence ID" value="NZ_SIHO01000001.1"/>
</dbReference>
<dbReference type="AlphaFoldDB" id="A0A4Y9ESF5"/>
<comment type="caution">
    <text evidence="1">The sequence shown here is derived from an EMBL/GenBank/DDBJ whole genome shotgun (WGS) entry which is preliminary data.</text>
</comment>
<organism evidence="1 2">
    <name type="scientific">Glacieibacterium arshaanense</name>
    <dbReference type="NCBI Taxonomy" id="2511025"/>
    <lineage>
        <taxon>Bacteria</taxon>
        <taxon>Pseudomonadati</taxon>
        <taxon>Pseudomonadota</taxon>
        <taxon>Alphaproteobacteria</taxon>
        <taxon>Sphingomonadales</taxon>
        <taxon>Sphingosinicellaceae</taxon>
        <taxon>Glacieibacterium</taxon>
    </lineage>
</organism>
<dbReference type="Proteomes" id="UP000297737">
    <property type="component" value="Unassembled WGS sequence"/>
</dbReference>